<dbReference type="KEGG" id="rpne:NCTC8284_00819"/>
<organism evidence="1 2">
    <name type="scientific">Rodentibacter pneumotropicus</name>
    <dbReference type="NCBI Taxonomy" id="758"/>
    <lineage>
        <taxon>Bacteria</taxon>
        <taxon>Pseudomonadati</taxon>
        <taxon>Pseudomonadota</taxon>
        <taxon>Gammaproteobacteria</taxon>
        <taxon>Pasteurellales</taxon>
        <taxon>Pasteurellaceae</taxon>
        <taxon>Rodentibacter</taxon>
    </lineage>
</organism>
<proteinExistence type="predicted"/>
<dbReference type="Proteomes" id="UP000278733">
    <property type="component" value="Chromosome"/>
</dbReference>
<protein>
    <submittedName>
        <fullName evidence="1">Uncharacterized protein</fullName>
    </submittedName>
</protein>
<evidence type="ECO:0000313" key="2">
    <source>
        <dbReference type="Proteomes" id="UP000278733"/>
    </source>
</evidence>
<evidence type="ECO:0000313" key="1">
    <source>
        <dbReference type="EMBL" id="VEH65674.1"/>
    </source>
</evidence>
<reference evidence="1 2" key="1">
    <citation type="submission" date="2018-12" db="EMBL/GenBank/DDBJ databases">
        <authorList>
            <consortium name="Pathogen Informatics"/>
        </authorList>
    </citation>
    <scope>NUCLEOTIDE SEQUENCE [LARGE SCALE GENOMIC DNA]</scope>
    <source>
        <strain evidence="1 2">NCTC8284</strain>
    </source>
</reference>
<dbReference type="EMBL" id="LR134405">
    <property type="protein sequence ID" value="VEH65674.1"/>
    <property type="molecule type" value="Genomic_DNA"/>
</dbReference>
<accession>A0A448MKF7</accession>
<dbReference type="AlphaFoldDB" id="A0A448MKF7"/>
<gene>
    <name evidence="1" type="ORF">NCTC8284_00819</name>
</gene>
<sequence>MQSEEAIEQARPHCEAFNRYVLEQSRSSQFSINYLASPITGGAHNLDMVQRWFYLPILRGLRRKTIGFRLEFIKGNGLFMAEDGKTLEKDEEGKARMEVIYNGFVENQLPQLKCLGIISTN</sequence>
<name>A0A448MKF7_9PAST</name>